<evidence type="ECO:0000256" key="1">
    <source>
        <dbReference type="SAM" id="MobiDB-lite"/>
    </source>
</evidence>
<organism evidence="2 3">
    <name type="scientific">Bursaphelenchus xylophilus</name>
    <name type="common">Pinewood nematode worm</name>
    <name type="synonym">Aphelenchoides xylophilus</name>
    <dbReference type="NCBI Taxonomy" id="6326"/>
    <lineage>
        <taxon>Eukaryota</taxon>
        <taxon>Metazoa</taxon>
        <taxon>Ecdysozoa</taxon>
        <taxon>Nematoda</taxon>
        <taxon>Chromadorea</taxon>
        <taxon>Rhabditida</taxon>
        <taxon>Tylenchina</taxon>
        <taxon>Tylenchomorpha</taxon>
        <taxon>Aphelenchoidea</taxon>
        <taxon>Aphelenchoididae</taxon>
        <taxon>Bursaphelenchus</taxon>
    </lineage>
</organism>
<sequence length="78" mass="8741">VQILMLEIHNFDSEGHVVIRKSTAKQLESCRTLNDPKIGSNDNVEQGEPSKGPQKMRQEQIDGADPKQNDDCSSMEED</sequence>
<proteinExistence type="predicted"/>
<feature type="compositionally biased region" description="Basic and acidic residues" evidence="1">
    <location>
        <begin position="56"/>
        <end position="70"/>
    </location>
</feature>
<dbReference type="AlphaFoldDB" id="A0A1I7SPH1"/>
<protein>
    <submittedName>
        <fullName evidence="3">Ovule protein</fullName>
    </submittedName>
</protein>
<name>A0A1I7SPH1_BURXY</name>
<feature type="region of interest" description="Disordered" evidence="1">
    <location>
        <begin position="30"/>
        <end position="78"/>
    </location>
</feature>
<dbReference type="Proteomes" id="UP000095284">
    <property type="component" value="Unplaced"/>
</dbReference>
<dbReference type="WBParaSite" id="BXY_1496300.1">
    <property type="protein sequence ID" value="BXY_1496300.1"/>
    <property type="gene ID" value="BXY_1496300"/>
</dbReference>
<accession>A0A1I7SPH1</accession>
<reference evidence="3" key="1">
    <citation type="submission" date="2016-11" db="UniProtKB">
        <authorList>
            <consortium name="WormBaseParasite"/>
        </authorList>
    </citation>
    <scope>IDENTIFICATION</scope>
</reference>
<evidence type="ECO:0000313" key="3">
    <source>
        <dbReference type="WBParaSite" id="BXY_1496300.1"/>
    </source>
</evidence>
<evidence type="ECO:0000313" key="2">
    <source>
        <dbReference type="Proteomes" id="UP000095284"/>
    </source>
</evidence>